<dbReference type="GO" id="GO:0016787">
    <property type="term" value="F:hydrolase activity"/>
    <property type="evidence" value="ECO:0007669"/>
    <property type="project" value="UniProtKB-KW"/>
</dbReference>
<dbReference type="SUPFAM" id="SSF53474">
    <property type="entry name" value="alpha/beta-Hydrolases"/>
    <property type="match status" value="1"/>
</dbReference>
<protein>
    <submittedName>
        <fullName evidence="2">Alpha/beta fold hydrolase</fullName>
    </submittedName>
</protein>
<keyword evidence="3" id="KW-1185">Reference proteome</keyword>
<dbReference type="PANTHER" id="PTHR43433:SF5">
    <property type="entry name" value="AB HYDROLASE-1 DOMAIN-CONTAINING PROTEIN"/>
    <property type="match status" value="1"/>
</dbReference>
<dbReference type="InterPro" id="IPR050471">
    <property type="entry name" value="AB_hydrolase"/>
</dbReference>
<feature type="domain" description="AB hydrolase-1" evidence="1">
    <location>
        <begin position="25"/>
        <end position="252"/>
    </location>
</feature>
<sequence length="273" mass="28838">MTSGFLDRDGVRLWYEELGRPEGTPVLLVMGGGGSVVWWPPELIQGLVGAGCRVIQFDNRDVGLSTHVDPATATYGIDAMAGDAMAVLDAVGIDAAHLVGVSMGAMVCLAAALLHPHRVRSLALISSTPGPDARLPKGDGSVFDCFDQPAKNAEAIAEQTVAFCRAIAGSRFAFDAPYYRAVVAADHARGTNLSASYVPSASSRIDDLARIQAPTLVVHGTEDPIYPYGHAEVLAKGIPKATLVRWDGVGHELPPPLLADLLRRLTEHITGAR</sequence>
<dbReference type="EMBL" id="CP089983">
    <property type="protein sequence ID" value="WXB09781.1"/>
    <property type="molecule type" value="Genomic_DNA"/>
</dbReference>
<evidence type="ECO:0000259" key="1">
    <source>
        <dbReference type="Pfam" id="PF00561"/>
    </source>
</evidence>
<name>A0ABZ2LJ63_9BACT</name>
<dbReference type="Proteomes" id="UP001374803">
    <property type="component" value="Chromosome"/>
</dbReference>
<organism evidence="2 3">
    <name type="scientific">Pendulispora rubella</name>
    <dbReference type="NCBI Taxonomy" id="2741070"/>
    <lineage>
        <taxon>Bacteria</taxon>
        <taxon>Pseudomonadati</taxon>
        <taxon>Myxococcota</taxon>
        <taxon>Myxococcia</taxon>
        <taxon>Myxococcales</taxon>
        <taxon>Sorangiineae</taxon>
        <taxon>Pendulisporaceae</taxon>
        <taxon>Pendulispora</taxon>
    </lineage>
</organism>
<dbReference type="InterPro" id="IPR000073">
    <property type="entry name" value="AB_hydrolase_1"/>
</dbReference>
<accession>A0ABZ2LJ63</accession>
<dbReference type="Gene3D" id="3.40.50.1820">
    <property type="entry name" value="alpha/beta hydrolase"/>
    <property type="match status" value="1"/>
</dbReference>
<evidence type="ECO:0000313" key="2">
    <source>
        <dbReference type="EMBL" id="WXB09781.1"/>
    </source>
</evidence>
<dbReference type="InterPro" id="IPR029058">
    <property type="entry name" value="AB_hydrolase_fold"/>
</dbReference>
<proteinExistence type="predicted"/>
<dbReference type="Pfam" id="PF00561">
    <property type="entry name" value="Abhydrolase_1"/>
    <property type="match status" value="1"/>
</dbReference>
<dbReference type="RefSeq" id="WP_394839454.1">
    <property type="nucleotide sequence ID" value="NZ_CP089929.1"/>
</dbReference>
<evidence type="ECO:0000313" key="3">
    <source>
        <dbReference type="Proteomes" id="UP001374803"/>
    </source>
</evidence>
<keyword evidence="2" id="KW-0378">Hydrolase</keyword>
<dbReference type="PANTHER" id="PTHR43433">
    <property type="entry name" value="HYDROLASE, ALPHA/BETA FOLD FAMILY PROTEIN"/>
    <property type="match status" value="1"/>
</dbReference>
<gene>
    <name evidence="2" type="ORF">LVJ94_21440</name>
</gene>
<dbReference type="PRINTS" id="PR00111">
    <property type="entry name" value="ABHYDROLASE"/>
</dbReference>
<reference evidence="2" key="1">
    <citation type="submission" date="2021-12" db="EMBL/GenBank/DDBJ databases">
        <title>Discovery of the Pendulisporaceae a myxobacterial family with distinct sporulation behavior and unique specialized metabolism.</title>
        <authorList>
            <person name="Garcia R."/>
            <person name="Popoff A."/>
            <person name="Bader C.D."/>
            <person name="Loehr J."/>
            <person name="Walesch S."/>
            <person name="Walt C."/>
            <person name="Boldt J."/>
            <person name="Bunk B."/>
            <person name="Haeckl F.J.F.P.J."/>
            <person name="Gunesch A.P."/>
            <person name="Birkelbach J."/>
            <person name="Nuebel U."/>
            <person name="Pietschmann T."/>
            <person name="Bach T."/>
            <person name="Mueller R."/>
        </authorList>
    </citation>
    <scope>NUCLEOTIDE SEQUENCE</scope>
    <source>
        <strain evidence="2">MSr11367</strain>
    </source>
</reference>